<accession>A0A829HMF5</accession>
<name>A0A829HMF5_9GAMM</name>
<gene>
    <name evidence="2" type="ORF">F957_00188</name>
</gene>
<keyword evidence="1" id="KW-0732">Signal</keyword>
<evidence type="ECO:0000313" key="2">
    <source>
        <dbReference type="EMBL" id="EPF93392.1"/>
    </source>
</evidence>
<dbReference type="Pfam" id="PF19577">
    <property type="entry name" value="DcaP"/>
    <property type="match status" value="1"/>
</dbReference>
<dbReference type="SUPFAM" id="SSF56935">
    <property type="entry name" value="Porins"/>
    <property type="match status" value="1"/>
</dbReference>
<proteinExistence type="predicted"/>
<dbReference type="EMBL" id="ATGG01000003">
    <property type="protein sequence ID" value="EPF93392.1"/>
    <property type="molecule type" value="Genomic_DNA"/>
</dbReference>
<evidence type="ECO:0008006" key="4">
    <source>
        <dbReference type="Google" id="ProtNLM"/>
    </source>
</evidence>
<dbReference type="AlphaFoldDB" id="A0A829HMF5"/>
<keyword evidence="3" id="KW-1185">Reference proteome</keyword>
<organism evidence="2 3">
    <name type="scientific">Acinetobacter gyllenbergii CIP 110306 = MTCC 11365</name>
    <dbReference type="NCBI Taxonomy" id="1217657"/>
    <lineage>
        <taxon>Bacteria</taxon>
        <taxon>Pseudomonadati</taxon>
        <taxon>Pseudomonadota</taxon>
        <taxon>Gammaproteobacteria</taxon>
        <taxon>Moraxellales</taxon>
        <taxon>Moraxellaceae</taxon>
        <taxon>Acinetobacter</taxon>
    </lineage>
</organism>
<feature type="chain" id="PRO_5032471632" description="Porin" evidence="1">
    <location>
        <begin position="26"/>
        <end position="457"/>
    </location>
</feature>
<feature type="signal peptide" evidence="1">
    <location>
        <begin position="1"/>
        <end position="25"/>
    </location>
</feature>
<reference evidence="2 3" key="1">
    <citation type="submission" date="2013-06" db="EMBL/GenBank/DDBJ databases">
        <title>The Genome Sequence of Acinetobacter gyllenbergii CIP 110306.</title>
        <authorList>
            <consortium name="The Broad Institute Genome Sequencing Platform"/>
            <consortium name="The Broad Institute Genome Sequencing Center for Infectious Disease"/>
            <person name="Cerqueira G."/>
            <person name="Feldgarden M."/>
            <person name="Courvalin P."/>
            <person name="Perichon B."/>
            <person name="Grillot-Courvalin C."/>
            <person name="Clermont D."/>
            <person name="Rocha E."/>
            <person name="Yoon E.-J."/>
            <person name="Nemec A."/>
            <person name="Young S.K."/>
            <person name="Zeng Q."/>
            <person name="Gargeya S."/>
            <person name="Fitzgerald M."/>
            <person name="Abouelleil A."/>
            <person name="Alvarado L."/>
            <person name="Berlin A.M."/>
            <person name="Chapman S.B."/>
            <person name="Dewar J."/>
            <person name="Goldberg J."/>
            <person name="Griggs A."/>
            <person name="Gujja S."/>
            <person name="Hansen M."/>
            <person name="Howarth C."/>
            <person name="Imamovic A."/>
            <person name="Larimer J."/>
            <person name="McCowan C."/>
            <person name="Murphy C."/>
            <person name="Pearson M."/>
            <person name="Priest M."/>
            <person name="Roberts A."/>
            <person name="Saif S."/>
            <person name="Shea T."/>
            <person name="Sykes S."/>
            <person name="Wortman J."/>
            <person name="Nusbaum C."/>
            <person name="Birren B."/>
        </authorList>
    </citation>
    <scope>NUCLEOTIDE SEQUENCE [LARGE SCALE GENOMIC DNA]</scope>
    <source>
        <strain evidence="2 3">CIP 110306</strain>
    </source>
</reference>
<dbReference type="Proteomes" id="UP000014523">
    <property type="component" value="Unassembled WGS sequence"/>
</dbReference>
<evidence type="ECO:0000313" key="3">
    <source>
        <dbReference type="Proteomes" id="UP000014523"/>
    </source>
</evidence>
<evidence type="ECO:0000256" key="1">
    <source>
        <dbReference type="SAM" id="SignalP"/>
    </source>
</evidence>
<sequence>MYKFKKLMIVTSACVATCIALNVNAATDTEVEVLSRKVYELEQLVNKLNLEIASSSSSKNTLPKVNQTDFKDQFIVVKKDVDKSSDQSNLLINNDIMIKVYGNLRLDTSYDFSGTTNTIGNRTGVVALDKENPTKGALNVSVATSRIGFDISKLTDLGNLTAKLEADFWGDGTSNTDGKLRIRHAYGSIGKWLIGQTTSPFVNTDTSPDLIDFTGPMGGGTQRNVQLRFTHPIKNNQKILVALEGGDIDNFSGKSQSTGGSRLPAITFRYDSKMANDNGLIQLHGMVHENRISTNENNYKTAIGWGIGIGGKYQITDNDLIMANYYHVVGDSRYMLYTNQNNASYSSVEKYDPNGVFLGYDITSNTYDTLQLGFQKKWTSKLKSTFSIAGINFKDKTPYAINNPIYNESLYNVVANFIYTPVNNINLGMEYTYGQRENFQGEEGTISRVNLLTRYNF</sequence>
<protein>
    <recommendedName>
        <fullName evidence="4">Porin</fullName>
    </recommendedName>
</protein>
<dbReference type="RefSeq" id="WP_016542146.1">
    <property type="nucleotide sequence ID" value="NZ_ASQH01000015.1"/>
</dbReference>
<dbReference type="InterPro" id="IPR045748">
    <property type="entry name" value="DcaP"/>
</dbReference>
<comment type="caution">
    <text evidence="2">The sequence shown here is derived from an EMBL/GenBank/DDBJ whole genome shotgun (WGS) entry which is preliminary data.</text>
</comment>